<reference evidence="3 4" key="1">
    <citation type="submission" date="2020-02" db="EMBL/GenBank/DDBJ databases">
        <title>Draft genome sequence of Limisphaera ngatamarikiensis NGM72.4T, a thermophilic Verrucomicrobia grouped in subdivision 3.</title>
        <authorList>
            <person name="Carere C.R."/>
            <person name="Steen J."/>
            <person name="Hugenholtz P."/>
            <person name="Stott M.B."/>
        </authorList>
    </citation>
    <scope>NUCLEOTIDE SEQUENCE [LARGE SCALE GENOMIC DNA]</scope>
    <source>
        <strain evidence="3 4">NGM72.4</strain>
    </source>
</reference>
<protein>
    <submittedName>
        <fullName evidence="3">Uncharacterized protein</fullName>
    </submittedName>
</protein>
<evidence type="ECO:0000313" key="3">
    <source>
        <dbReference type="EMBL" id="NGO40226.1"/>
    </source>
</evidence>
<proteinExistence type="predicted"/>
<comment type="caution">
    <text evidence="3">The sequence shown here is derived from an EMBL/GenBank/DDBJ whole genome shotgun (WGS) entry which is preliminary data.</text>
</comment>
<dbReference type="EMBL" id="JAAKYA010000082">
    <property type="protein sequence ID" value="NGO40226.1"/>
    <property type="molecule type" value="Genomic_DNA"/>
</dbReference>
<feature type="region of interest" description="Disordered" evidence="1">
    <location>
        <begin position="122"/>
        <end position="142"/>
    </location>
</feature>
<dbReference type="Proteomes" id="UP000477311">
    <property type="component" value="Unassembled WGS sequence"/>
</dbReference>
<dbReference type="AlphaFoldDB" id="A0A6M1RKD8"/>
<keyword evidence="2" id="KW-1133">Transmembrane helix</keyword>
<organism evidence="3 4">
    <name type="scientific">Limisphaera ngatamarikiensis</name>
    <dbReference type="NCBI Taxonomy" id="1324935"/>
    <lineage>
        <taxon>Bacteria</taxon>
        <taxon>Pseudomonadati</taxon>
        <taxon>Verrucomicrobiota</taxon>
        <taxon>Verrucomicrobiia</taxon>
        <taxon>Limisphaerales</taxon>
        <taxon>Limisphaeraceae</taxon>
        <taxon>Limisphaera</taxon>
    </lineage>
</organism>
<feature type="transmembrane region" description="Helical" evidence="2">
    <location>
        <begin position="86"/>
        <end position="105"/>
    </location>
</feature>
<gene>
    <name evidence="3" type="ORF">G4L39_12600</name>
</gene>
<evidence type="ECO:0000256" key="2">
    <source>
        <dbReference type="SAM" id="Phobius"/>
    </source>
</evidence>
<feature type="transmembrane region" description="Helical" evidence="2">
    <location>
        <begin position="46"/>
        <end position="66"/>
    </location>
</feature>
<name>A0A6M1RKD8_9BACT</name>
<keyword evidence="2" id="KW-0812">Transmembrane</keyword>
<keyword evidence="2" id="KW-0472">Membrane</keyword>
<dbReference type="RefSeq" id="WP_165108595.1">
    <property type="nucleotide sequence ID" value="NZ_JAAKYA010000082.1"/>
</dbReference>
<evidence type="ECO:0000313" key="4">
    <source>
        <dbReference type="Proteomes" id="UP000477311"/>
    </source>
</evidence>
<evidence type="ECO:0000256" key="1">
    <source>
        <dbReference type="SAM" id="MobiDB-lite"/>
    </source>
</evidence>
<feature type="transmembrane region" description="Helical" evidence="2">
    <location>
        <begin position="16"/>
        <end position="34"/>
    </location>
</feature>
<accession>A0A6M1RKD8</accession>
<keyword evidence="4" id="KW-1185">Reference proteome</keyword>
<sequence length="142" mass="15363">MPRALPDSGLTRRDRVRLAILLNQLAAPGLGSWWMGYRRAGAAQLALALTGFVLVCWWFAGVAMGAVRGLMVVDEPIQTAPNVRRLEWGLVLFGLAWLWSGWTSWRMWRAARREGSGLLVDPSPAGGAGAEDRAGGQPPVLG</sequence>